<evidence type="ECO:0000256" key="3">
    <source>
        <dbReference type="HAMAP-Rule" id="MF_01058"/>
    </source>
</evidence>
<evidence type="ECO:0000256" key="1">
    <source>
        <dbReference type="ARBA" id="ARBA00022468"/>
    </source>
</evidence>
<dbReference type="Pfam" id="PF04220">
    <property type="entry name" value="YihI"/>
    <property type="match status" value="1"/>
</dbReference>
<proteinExistence type="inferred from homology"/>
<dbReference type="NCBIfam" id="NF003560">
    <property type="entry name" value="PRK05244.1-1"/>
    <property type="match status" value="1"/>
</dbReference>
<dbReference type="STRING" id="1123491.SAMN02745782_02430"/>
<organism evidence="5 6">
    <name type="scientific">Vibrio cincinnatiensis DSM 19608</name>
    <dbReference type="NCBI Taxonomy" id="1123491"/>
    <lineage>
        <taxon>Bacteria</taxon>
        <taxon>Pseudomonadati</taxon>
        <taxon>Pseudomonadota</taxon>
        <taxon>Gammaproteobacteria</taxon>
        <taxon>Vibrionales</taxon>
        <taxon>Vibrionaceae</taxon>
        <taxon>Vibrio</taxon>
    </lineage>
</organism>
<keyword evidence="6" id="KW-1185">Reference proteome</keyword>
<dbReference type="InterPro" id="IPR007336">
    <property type="entry name" value="YihI"/>
</dbReference>
<protein>
    <recommendedName>
        <fullName evidence="3">Der GTPase-activating protein YihI</fullName>
    </recommendedName>
</protein>
<dbReference type="RefSeq" id="WP_078926786.1">
    <property type="nucleotide sequence ID" value="NZ_FUXB01000012.1"/>
</dbReference>
<dbReference type="OrthoDB" id="5677577at2"/>
<dbReference type="AlphaFoldDB" id="A0A1T4R4R5"/>
<accession>A0A1T4R4R5</accession>
<evidence type="ECO:0000256" key="2">
    <source>
        <dbReference type="ARBA" id="ARBA00022517"/>
    </source>
</evidence>
<evidence type="ECO:0000313" key="5">
    <source>
        <dbReference type="EMBL" id="SKA11064.1"/>
    </source>
</evidence>
<name>A0A1T4R4R5_VIBCI</name>
<comment type="function">
    <text evidence="3">A GTPase-activating protein (GAP) that modifies Der/EngA GTPase function. May play a role in ribosome biogenesis.</text>
</comment>
<comment type="similarity">
    <text evidence="3">Belongs to the YihI family.</text>
</comment>
<gene>
    <name evidence="3" type="primary">yihI</name>
    <name evidence="5" type="ORF">SAMN02745782_02430</name>
</gene>
<dbReference type="Proteomes" id="UP000190834">
    <property type="component" value="Unassembled WGS sequence"/>
</dbReference>
<feature type="region of interest" description="Disordered" evidence="4">
    <location>
        <begin position="146"/>
        <end position="168"/>
    </location>
</feature>
<dbReference type="GO" id="GO:0005096">
    <property type="term" value="F:GTPase activator activity"/>
    <property type="evidence" value="ECO:0007669"/>
    <property type="project" value="UniProtKB-KW"/>
</dbReference>
<feature type="compositionally biased region" description="Acidic residues" evidence="4">
    <location>
        <begin position="146"/>
        <end position="155"/>
    </location>
</feature>
<feature type="region of interest" description="Disordered" evidence="4">
    <location>
        <begin position="1"/>
        <end position="73"/>
    </location>
</feature>
<evidence type="ECO:0000256" key="4">
    <source>
        <dbReference type="SAM" id="MobiDB-lite"/>
    </source>
</evidence>
<keyword evidence="2 3" id="KW-0690">Ribosome biogenesis</keyword>
<sequence>MSRENKTKTGINGDLVFARKHNRTNAEIEGRERKKQKKRKGLKSGSRHSEGSTASERLAAQMRDPRLGSKKKIPLVVETSKKANKQARRLDAEQELKQLENDAQLNVLLDRLDNGEKLGAGLQKYVDEKLDRIEILMNQLGLLTDEQEDEEEVEEAQAPVKPTLRKSASDDELLAQFEKLDLDEYKG</sequence>
<comment type="subunit">
    <text evidence="3">Interacts with Der.</text>
</comment>
<feature type="compositionally biased region" description="Basic residues" evidence="4">
    <location>
        <begin position="33"/>
        <end position="46"/>
    </location>
</feature>
<reference evidence="6" key="1">
    <citation type="submission" date="2017-02" db="EMBL/GenBank/DDBJ databases">
        <authorList>
            <person name="Varghese N."/>
            <person name="Submissions S."/>
        </authorList>
    </citation>
    <scope>NUCLEOTIDE SEQUENCE [LARGE SCALE GENOMIC DNA]</scope>
    <source>
        <strain evidence="6">DSM 19608</strain>
    </source>
</reference>
<dbReference type="GO" id="GO:0042254">
    <property type="term" value="P:ribosome biogenesis"/>
    <property type="evidence" value="ECO:0007669"/>
    <property type="project" value="UniProtKB-KW"/>
</dbReference>
<dbReference type="HAMAP" id="MF_01058">
    <property type="entry name" value="GAP_YihI"/>
    <property type="match status" value="1"/>
</dbReference>
<dbReference type="EMBL" id="FUXB01000012">
    <property type="protein sequence ID" value="SKA11064.1"/>
    <property type="molecule type" value="Genomic_DNA"/>
</dbReference>
<keyword evidence="1 3" id="KW-0343">GTPase activation</keyword>
<evidence type="ECO:0000313" key="6">
    <source>
        <dbReference type="Proteomes" id="UP000190834"/>
    </source>
</evidence>
<dbReference type="GeneID" id="70582397"/>